<keyword evidence="7" id="KW-0407">Ion channel</keyword>
<evidence type="ECO:0000259" key="8">
    <source>
        <dbReference type="Pfam" id="PF00924"/>
    </source>
</evidence>
<dbReference type="Proteomes" id="UP000320404">
    <property type="component" value="Unassembled WGS sequence"/>
</dbReference>
<dbReference type="GO" id="GO:0005886">
    <property type="term" value="C:plasma membrane"/>
    <property type="evidence" value="ECO:0007669"/>
    <property type="project" value="UniProtKB-SubCell"/>
</dbReference>
<reference evidence="10 11" key="1">
    <citation type="submission" date="2019-02" db="EMBL/GenBank/DDBJ databases">
        <title>Prokaryotic population dynamics and viral predation in marine succession experiment using metagenomics: the confinement effect.</title>
        <authorList>
            <person name="Haro-Moreno J.M."/>
            <person name="Rodriguez-Valera F."/>
            <person name="Lopez-Perez M."/>
        </authorList>
    </citation>
    <scope>NUCLEOTIDE SEQUENCE [LARGE SCALE GENOMIC DNA]</scope>
    <source>
        <strain evidence="10">MED-G158</strain>
    </source>
</reference>
<dbReference type="AlphaFoldDB" id="A0A520S2Y1"/>
<protein>
    <recommendedName>
        <fullName evidence="7">Small-conductance mechanosensitive channel</fullName>
    </recommendedName>
</protein>
<evidence type="ECO:0000256" key="2">
    <source>
        <dbReference type="ARBA" id="ARBA00008017"/>
    </source>
</evidence>
<accession>A0A520S2Y1</accession>
<dbReference type="InterPro" id="IPR023408">
    <property type="entry name" value="MscS_beta-dom_sf"/>
</dbReference>
<evidence type="ECO:0000313" key="11">
    <source>
        <dbReference type="Proteomes" id="UP000320404"/>
    </source>
</evidence>
<evidence type="ECO:0000256" key="6">
    <source>
        <dbReference type="ARBA" id="ARBA00023136"/>
    </source>
</evidence>
<dbReference type="InterPro" id="IPR011014">
    <property type="entry name" value="MscS_channel_TM-2"/>
</dbReference>
<dbReference type="Pfam" id="PF00924">
    <property type="entry name" value="MS_channel_2nd"/>
    <property type="match status" value="1"/>
</dbReference>
<feature type="transmembrane region" description="Helical" evidence="7">
    <location>
        <begin position="50"/>
        <end position="72"/>
    </location>
</feature>
<organism evidence="10 11">
    <name type="scientific">OM182 bacterium</name>
    <dbReference type="NCBI Taxonomy" id="2510334"/>
    <lineage>
        <taxon>Bacteria</taxon>
        <taxon>Pseudomonadati</taxon>
        <taxon>Pseudomonadota</taxon>
        <taxon>Gammaproteobacteria</taxon>
        <taxon>OMG group</taxon>
        <taxon>OM182 clade</taxon>
    </lineage>
</organism>
<dbReference type="Gene3D" id="3.30.70.100">
    <property type="match status" value="1"/>
</dbReference>
<sequence>MNTAYLVTYSFQILGAIVVMALGVVLVRKLSDMVYGVAEKKGIDVTLSRFFANCARIAIIVAAVMIALPKLAIQVTPFLAAIGALGLGAGLAIQGLLSNYGAGLSIILTRPFIVGDTIRVLGVWGVVKEVTRAYTVLTNEDEEKITIPNRHIIGEVIHNSQSDTVLELSVGIAYESDTAAAIEIIAAALSDVEGLSQSRAVQVRIDSFGDSAINIGIRCWVRTEKFYEVKFTCNQKLQDALTANNIAIPFPQREVRMLADAV</sequence>
<evidence type="ECO:0000259" key="9">
    <source>
        <dbReference type="Pfam" id="PF21082"/>
    </source>
</evidence>
<dbReference type="InterPro" id="IPR011066">
    <property type="entry name" value="MscS_channel_C_sf"/>
</dbReference>
<evidence type="ECO:0000256" key="4">
    <source>
        <dbReference type="ARBA" id="ARBA00022692"/>
    </source>
</evidence>
<dbReference type="PANTHER" id="PTHR30221:SF1">
    <property type="entry name" value="SMALL-CONDUCTANCE MECHANOSENSITIVE CHANNEL"/>
    <property type="match status" value="1"/>
</dbReference>
<dbReference type="Gene3D" id="1.10.287.1260">
    <property type="match status" value="1"/>
</dbReference>
<comment type="similarity">
    <text evidence="2 7">Belongs to the MscS (TC 1.A.23) family.</text>
</comment>
<keyword evidence="6 7" id="KW-0472">Membrane</keyword>
<dbReference type="SUPFAM" id="SSF50182">
    <property type="entry name" value="Sm-like ribonucleoproteins"/>
    <property type="match status" value="1"/>
</dbReference>
<name>A0A520S2Y1_9GAMM</name>
<comment type="caution">
    <text evidence="7">Lacks conserved residue(s) required for the propagation of feature annotation.</text>
</comment>
<feature type="domain" description="Mechanosensitive ion channel MscS" evidence="8">
    <location>
        <begin position="96"/>
        <end position="160"/>
    </location>
</feature>
<gene>
    <name evidence="10" type="ORF">EVA69_02545</name>
</gene>
<dbReference type="SUPFAM" id="SSF82689">
    <property type="entry name" value="Mechanosensitive channel protein MscS (YggB), C-terminal domain"/>
    <property type="match status" value="1"/>
</dbReference>
<comment type="subunit">
    <text evidence="7">Homoheptamer.</text>
</comment>
<evidence type="ECO:0000256" key="1">
    <source>
        <dbReference type="ARBA" id="ARBA00004651"/>
    </source>
</evidence>
<dbReference type="InterPro" id="IPR006685">
    <property type="entry name" value="MscS_channel_2nd"/>
</dbReference>
<comment type="subcellular location">
    <subcellularLocation>
        <location evidence="7">Cell inner membrane</location>
        <topology evidence="7">Multi-pass membrane protein</topology>
    </subcellularLocation>
    <subcellularLocation>
        <location evidence="1">Cell membrane</location>
        <topology evidence="1">Multi-pass membrane protein</topology>
    </subcellularLocation>
</comment>
<keyword evidence="3" id="KW-1003">Cell membrane</keyword>
<keyword evidence="7" id="KW-0406">Ion transport</keyword>
<dbReference type="Gene3D" id="2.30.30.60">
    <property type="match status" value="1"/>
</dbReference>
<comment type="caution">
    <text evidence="10">The sequence shown here is derived from an EMBL/GenBank/DDBJ whole genome shotgun (WGS) entry which is preliminary data.</text>
</comment>
<evidence type="ECO:0000256" key="5">
    <source>
        <dbReference type="ARBA" id="ARBA00022989"/>
    </source>
</evidence>
<keyword evidence="4 7" id="KW-0812">Transmembrane</keyword>
<dbReference type="Pfam" id="PF05552">
    <property type="entry name" value="MS_channel_1st_1"/>
    <property type="match status" value="1"/>
</dbReference>
<evidence type="ECO:0000256" key="7">
    <source>
        <dbReference type="RuleBase" id="RU369025"/>
    </source>
</evidence>
<dbReference type="InterPro" id="IPR008910">
    <property type="entry name" value="MSC_TM_helix"/>
</dbReference>
<dbReference type="SUPFAM" id="SSF82861">
    <property type="entry name" value="Mechanosensitive channel protein MscS (YggB), transmembrane region"/>
    <property type="match status" value="1"/>
</dbReference>
<dbReference type="EMBL" id="SHAH01000024">
    <property type="protein sequence ID" value="RZO76814.1"/>
    <property type="molecule type" value="Genomic_DNA"/>
</dbReference>
<evidence type="ECO:0000313" key="10">
    <source>
        <dbReference type="EMBL" id="RZO76814.1"/>
    </source>
</evidence>
<dbReference type="PANTHER" id="PTHR30221">
    <property type="entry name" value="SMALL-CONDUCTANCE MECHANOSENSITIVE CHANNEL"/>
    <property type="match status" value="1"/>
</dbReference>
<feature type="transmembrane region" description="Helical" evidence="7">
    <location>
        <begin position="78"/>
        <end position="97"/>
    </location>
</feature>
<proteinExistence type="inferred from homology"/>
<dbReference type="Pfam" id="PF21082">
    <property type="entry name" value="MS_channel_3rd"/>
    <property type="match status" value="1"/>
</dbReference>
<dbReference type="InterPro" id="IPR010920">
    <property type="entry name" value="LSM_dom_sf"/>
</dbReference>
<feature type="domain" description="Mechanosensitive ion channel MscS C-terminal" evidence="9">
    <location>
        <begin position="167"/>
        <end position="248"/>
    </location>
</feature>
<evidence type="ECO:0000256" key="3">
    <source>
        <dbReference type="ARBA" id="ARBA00022475"/>
    </source>
</evidence>
<keyword evidence="5 7" id="KW-1133">Transmembrane helix</keyword>
<keyword evidence="7" id="KW-0997">Cell inner membrane</keyword>
<keyword evidence="7" id="KW-0813">Transport</keyword>
<dbReference type="InterPro" id="IPR045275">
    <property type="entry name" value="MscS_archaea/bacteria_type"/>
</dbReference>
<comment type="function">
    <text evidence="7">Mechanosensitive channel that participates in the regulation of osmotic pressure changes within the cell, opening in response to stretch forces in the membrane lipid bilayer, without the need for other proteins. Contributes to normal resistance to hypoosmotic shock. Forms an ion channel of 1.0 nanosiemens conductance with a slight preference for anions.</text>
</comment>
<dbReference type="GO" id="GO:0008381">
    <property type="term" value="F:mechanosensitive monoatomic ion channel activity"/>
    <property type="evidence" value="ECO:0007669"/>
    <property type="project" value="InterPro"/>
</dbReference>
<feature type="transmembrane region" description="Helical" evidence="7">
    <location>
        <begin position="6"/>
        <end position="27"/>
    </location>
</feature>
<dbReference type="InterPro" id="IPR049278">
    <property type="entry name" value="MS_channel_C"/>
</dbReference>